<evidence type="ECO:0000256" key="1">
    <source>
        <dbReference type="PROSITE-ProRule" id="PRU00221"/>
    </source>
</evidence>
<accession>A0A7R9LE51</accession>
<reference evidence="3" key="1">
    <citation type="submission" date="2020-11" db="EMBL/GenBank/DDBJ databases">
        <authorList>
            <person name="Tran Van P."/>
        </authorList>
    </citation>
    <scope>NUCLEOTIDE SEQUENCE</scope>
</reference>
<dbReference type="SMART" id="SM00320">
    <property type="entry name" value="WD40"/>
    <property type="match status" value="7"/>
</dbReference>
<feature type="region of interest" description="Disordered" evidence="2">
    <location>
        <begin position="1"/>
        <end position="46"/>
    </location>
</feature>
<sequence>FVRSSSSDNDNDDDSDTTDDSGYVYRSTSSRKHTTPALNIVPNPDTSGIDESDFKLLLRSQTGLSSDKPLPPIPKLFRNREIGVTDSGDRVNAHAFGLRDRCRLSDTILPNRKLTVDQYHSKAFCGFHSKSGDLFLTACQDTNIPFCGFHSKSGDLFLTACQDTNIRIYDTRRDKFKLFKTVWARDVGWSVLDTDFSPNGTHFIYSSWSECIHICNIYGDTETHEALSLSPDDRRFCIFSLRFSQDGSEILGGANDECLYVYNRERKSRVLKIQCHEDDVNSVAFADAGSQILFSAGDDGLCKVWDRRTLNESSPKPVGILSGHVDGITYIDSKNDGRHLITNSKDQTIKLWDMRCFSPQTGSEATRRAVSKQNWDYRWQAIPRKLLTNRKKIEGDTSLMTYMGHSVLQTLIRCHFSPEWSTGQRYIYTGCSSGKVVIYDVLTGKIVKTLSGHKGCVRDVSFHPYDMTLMSSSWDGTIIKWFYADDNDSETDTDSEFCLSTGLRRSKRLAEKRRKTQE</sequence>
<dbReference type="Pfam" id="PF00400">
    <property type="entry name" value="WD40"/>
    <property type="match status" value="3"/>
</dbReference>
<dbReference type="PANTHER" id="PTHR19847:SF7">
    <property type="entry name" value="DDB1- AND CUL4-ASSOCIATED FACTOR 11"/>
    <property type="match status" value="1"/>
</dbReference>
<proteinExistence type="predicted"/>
<dbReference type="EMBL" id="CAJPIZ010022872">
    <property type="protein sequence ID" value="CAG2118063.1"/>
    <property type="molecule type" value="Genomic_DNA"/>
</dbReference>
<dbReference type="AlphaFoldDB" id="A0A7R9LE51"/>
<dbReference type="PROSITE" id="PS50082">
    <property type="entry name" value="WD_REPEATS_2"/>
    <property type="match status" value="3"/>
</dbReference>
<dbReference type="FunFam" id="2.130.10.10:FF:000492">
    <property type="entry name" value="LEC14B homolog isoform X2"/>
    <property type="match status" value="1"/>
</dbReference>
<evidence type="ECO:0000256" key="2">
    <source>
        <dbReference type="SAM" id="MobiDB-lite"/>
    </source>
</evidence>
<organism evidence="3">
    <name type="scientific">Medioppia subpectinata</name>
    <dbReference type="NCBI Taxonomy" id="1979941"/>
    <lineage>
        <taxon>Eukaryota</taxon>
        <taxon>Metazoa</taxon>
        <taxon>Ecdysozoa</taxon>
        <taxon>Arthropoda</taxon>
        <taxon>Chelicerata</taxon>
        <taxon>Arachnida</taxon>
        <taxon>Acari</taxon>
        <taxon>Acariformes</taxon>
        <taxon>Sarcoptiformes</taxon>
        <taxon>Oribatida</taxon>
        <taxon>Brachypylina</taxon>
        <taxon>Oppioidea</taxon>
        <taxon>Oppiidae</taxon>
        <taxon>Medioppia</taxon>
    </lineage>
</organism>
<keyword evidence="1" id="KW-0853">WD repeat</keyword>
<feature type="non-terminal residue" evidence="3">
    <location>
        <position position="518"/>
    </location>
</feature>
<keyword evidence="4" id="KW-1185">Reference proteome</keyword>
<dbReference type="Gene3D" id="2.130.10.10">
    <property type="entry name" value="YVTN repeat-like/Quinoprotein amine dehydrogenase"/>
    <property type="match status" value="2"/>
</dbReference>
<evidence type="ECO:0000313" key="3">
    <source>
        <dbReference type="EMBL" id="CAD7640019.1"/>
    </source>
</evidence>
<feature type="repeat" description="WD" evidence="1">
    <location>
        <begin position="321"/>
        <end position="355"/>
    </location>
</feature>
<name>A0A7R9LE51_9ACAR</name>
<feature type="compositionally biased region" description="Acidic residues" evidence="2">
    <location>
        <begin position="9"/>
        <end position="19"/>
    </location>
</feature>
<feature type="repeat" description="WD" evidence="1">
    <location>
        <begin position="450"/>
        <end position="481"/>
    </location>
</feature>
<dbReference type="GO" id="GO:0043161">
    <property type="term" value="P:proteasome-mediated ubiquitin-dependent protein catabolic process"/>
    <property type="evidence" value="ECO:0007669"/>
    <property type="project" value="TreeGrafter"/>
</dbReference>
<feature type="repeat" description="WD" evidence="1">
    <location>
        <begin position="273"/>
        <end position="315"/>
    </location>
</feature>
<gene>
    <name evidence="3" type="ORF">OSB1V03_LOCUS18015</name>
</gene>
<dbReference type="SUPFAM" id="SSF50978">
    <property type="entry name" value="WD40 repeat-like"/>
    <property type="match status" value="1"/>
</dbReference>
<dbReference type="PROSITE" id="PS50294">
    <property type="entry name" value="WD_REPEATS_REGION"/>
    <property type="match status" value="3"/>
</dbReference>
<evidence type="ECO:0000313" key="4">
    <source>
        <dbReference type="Proteomes" id="UP000759131"/>
    </source>
</evidence>
<protein>
    <submittedName>
        <fullName evidence="3">Uncharacterized protein</fullName>
    </submittedName>
</protein>
<dbReference type="PANTHER" id="PTHR19847">
    <property type="entry name" value="DDB1- AND CUL4-ASSOCIATED FACTOR 11"/>
    <property type="match status" value="1"/>
</dbReference>
<dbReference type="InterPro" id="IPR015943">
    <property type="entry name" value="WD40/YVTN_repeat-like_dom_sf"/>
</dbReference>
<dbReference type="InterPro" id="IPR051859">
    <property type="entry name" value="DCAF"/>
</dbReference>
<dbReference type="InterPro" id="IPR001680">
    <property type="entry name" value="WD40_rpt"/>
</dbReference>
<dbReference type="GO" id="GO:0080008">
    <property type="term" value="C:Cul4-RING E3 ubiquitin ligase complex"/>
    <property type="evidence" value="ECO:0007669"/>
    <property type="project" value="TreeGrafter"/>
</dbReference>
<dbReference type="Proteomes" id="UP000759131">
    <property type="component" value="Unassembled WGS sequence"/>
</dbReference>
<dbReference type="OrthoDB" id="63070at2759"/>
<dbReference type="InterPro" id="IPR036322">
    <property type="entry name" value="WD40_repeat_dom_sf"/>
</dbReference>
<dbReference type="EMBL" id="OC877447">
    <property type="protein sequence ID" value="CAD7640019.1"/>
    <property type="molecule type" value="Genomic_DNA"/>
</dbReference>